<sequence>MTKKYSLSVRELLKTLGEWRLESIGTSFLLLSAYHVLLLKDSGCLHQYGMVYGTAGTRNRIRYGTVGSPNPPFLYDLLEKLNSQVKVKVKLSQHDDCDDHRPKADVEEPYMAMEWLIAPC</sequence>
<dbReference type="Proteomes" id="UP000308652">
    <property type="component" value="Unassembled WGS sequence"/>
</dbReference>
<keyword evidence="2" id="KW-1185">Reference proteome</keyword>
<protein>
    <submittedName>
        <fullName evidence="1">Uncharacterized protein</fullName>
    </submittedName>
</protein>
<dbReference type="AlphaFoldDB" id="A0A5C3M2B1"/>
<dbReference type="EMBL" id="ML213600">
    <property type="protein sequence ID" value="TFK39272.1"/>
    <property type="molecule type" value="Genomic_DNA"/>
</dbReference>
<evidence type="ECO:0000313" key="1">
    <source>
        <dbReference type="EMBL" id="TFK39272.1"/>
    </source>
</evidence>
<organism evidence="1 2">
    <name type="scientific">Crucibulum laeve</name>
    <dbReference type="NCBI Taxonomy" id="68775"/>
    <lineage>
        <taxon>Eukaryota</taxon>
        <taxon>Fungi</taxon>
        <taxon>Dikarya</taxon>
        <taxon>Basidiomycota</taxon>
        <taxon>Agaricomycotina</taxon>
        <taxon>Agaricomycetes</taxon>
        <taxon>Agaricomycetidae</taxon>
        <taxon>Agaricales</taxon>
        <taxon>Agaricineae</taxon>
        <taxon>Nidulariaceae</taxon>
        <taxon>Crucibulum</taxon>
    </lineage>
</organism>
<gene>
    <name evidence="1" type="ORF">BDQ12DRAFT_665602</name>
</gene>
<proteinExistence type="predicted"/>
<reference evidence="1 2" key="1">
    <citation type="journal article" date="2019" name="Nat. Ecol. Evol.">
        <title>Megaphylogeny resolves global patterns of mushroom evolution.</title>
        <authorList>
            <person name="Varga T."/>
            <person name="Krizsan K."/>
            <person name="Foldi C."/>
            <person name="Dima B."/>
            <person name="Sanchez-Garcia M."/>
            <person name="Sanchez-Ramirez S."/>
            <person name="Szollosi G.J."/>
            <person name="Szarkandi J.G."/>
            <person name="Papp V."/>
            <person name="Albert L."/>
            <person name="Andreopoulos W."/>
            <person name="Angelini C."/>
            <person name="Antonin V."/>
            <person name="Barry K.W."/>
            <person name="Bougher N.L."/>
            <person name="Buchanan P."/>
            <person name="Buyck B."/>
            <person name="Bense V."/>
            <person name="Catcheside P."/>
            <person name="Chovatia M."/>
            <person name="Cooper J."/>
            <person name="Damon W."/>
            <person name="Desjardin D."/>
            <person name="Finy P."/>
            <person name="Geml J."/>
            <person name="Haridas S."/>
            <person name="Hughes K."/>
            <person name="Justo A."/>
            <person name="Karasinski D."/>
            <person name="Kautmanova I."/>
            <person name="Kiss B."/>
            <person name="Kocsube S."/>
            <person name="Kotiranta H."/>
            <person name="LaButti K.M."/>
            <person name="Lechner B.E."/>
            <person name="Liimatainen K."/>
            <person name="Lipzen A."/>
            <person name="Lukacs Z."/>
            <person name="Mihaltcheva S."/>
            <person name="Morgado L.N."/>
            <person name="Niskanen T."/>
            <person name="Noordeloos M.E."/>
            <person name="Ohm R.A."/>
            <person name="Ortiz-Santana B."/>
            <person name="Ovrebo C."/>
            <person name="Racz N."/>
            <person name="Riley R."/>
            <person name="Savchenko A."/>
            <person name="Shiryaev A."/>
            <person name="Soop K."/>
            <person name="Spirin V."/>
            <person name="Szebenyi C."/>
            <person name="Tomsovsky M."/>
            <person name="Tulloss R.E."/>
            <person name="Uehling J."/>
            <person name="Grigoriev I.V."/>
            <person name="Vagvolgyi C."/>
            <person name="Papp T."/>
            <person name="Martin F.M."/>
            <person name="Miettinen O."/>
            <person name="Hibbett D.S."/>
            <person name="Nagy L.G."/>
        </authorList>
    </citation>
    <scope>NUCLEOTIDE SEQUENCE [LARGE SCALE GENOMIC DNA]</scope>
    <source>
        <strain evidence="1 2">CBS 166.37</strain>
    </source>
</reference>
<evidence type="ECO:0000313" key="2">
    <source>
        <dbReference type="Proteomes" id="UP000308652"/>
    </source>
</evidence>
<accession>A0A5C3M2B1</accession>
<name>A0A5C3M2B1_9AGAR</name>